<dbReference type="Proteomes" id="UP000220251">
    <property type="component" value="Unassembled WGS sequence"/>
</dbReference>
<dbReference type="PANTHER" id="PTHR36456:SF1">
    <property type="entry name" value="UPF0232 PROTEIN SCO3875"/>
    <property type="match status" value="1"/>
</dbReference>
<evidence type="ECO:0000313" key="2">
    <source>
        <dbReference type="Proteomes" id="UP000220251"/>
    </source>
</evidence>
<accession>A0A0H5E832</accession>
<dbReference type="InterPro" id="IPR007922">
    <property type="entry name" value="DciA-like"/>
</dbReference>
<keyword evidence="2" id="KW-1185">Reference proteome</keyword>
<dbReference type="EMBL" id="CWGJ01000028">
    <property type="protein sequence ID" value="CRX39510.1"/>
    <property type="molecule type" value="Genomic_DNA"/>
</dbReference>
<evidence type="ECO:0000313" key="1">
    <source>
        <dbReference type="EMBL" id="CRX39510.1"/>
    </source>
</evidence>
<name>A0A0H5E832_9BACT</name>
<dbReference type="Pfam" id="PF05258">
    <property type="entry name" value="DciA"/>
    <property type="match status" value="1"/>
</dbReference>
<gene>
    <name evidence="1" type="ORF">ELAC_2190</name>
</gene>
<proteinExistence type="predicted"/>
<reference evidence="2" key="1">
    <citation type="submission" date="2015-06" db="EMBL/GenBank/DDBJ databases">
        <authorList>
            <person name="Bertelli C."/>
        </authorList>
    </citation>
    <scope>NUCLEOTIDE SEQUENCE [LARGE SCALE GENOMIC DNA]</scope>
    <source>
        <strain evidence="2">CRIB-30</strain>
    </source>
</reference>
<sequence length="112" mass="12806">MIKRVSRKPKGYDGTKTTTRQMDDVLHHVLSQVEKVFADRPDLVLSSWPDIIGNKFASMTRAESFAEGVLTVRVANSTLLSLLNQYEKPKLLEKLKERFPAVEFRQLVFKIG</sequence>
<evidence type="ECO:0008006" key="3">
    <source>
        <dbReference type="Google" id="ProtNLM"/>
    </source>
</evidence>
<dbReference type="AlphaFoldDB" id="A0A0H5E832"/>
<dbReference type="RefSeq" id="WP_239414530.1">
    <property type="nucleotide sequence ID" value="NZ_CWGJ01000028.1"/>
</dbReference>
<protein>
    <recommendedName>
        <fullName evidence="3">DUF721 domain-containing protein</fullName>
    </recommendedName>
</protein>
<organism evidence="1 2">
    <name type="scientific">Estrella lausannensis</name>
    <dbReference type="NCBI Taxonomy" id="483423"/>
    <lineage>
        <taxon>Bacteria</taxon>
        <taxon>Pseudomonadati</taxon>
        <taxon>Chlamydiota</taxon>
        <taxon>Chlamydiia</taxon>
        <taxon>Parachlamydiales</taxon>
        <taxon>Candidatus Criblamydiaceae</taxon>
        <taxon>Estrella</taxon>
    </lineage>
</organism>
<dbReference type="PANTHER" id="PTHR36456">
    <property type="entry name" value="UPF0232 PROTEIN SCO3875"/>
    <property type="match status" value="1"/>
</dbReference>